<dbReference type="Proteomes" id="UP000283458">
    <property type="component" value="Unassembled WGS sequence"/>
</dbReference>
<reference evidence="2 3" key="1">
    <citation type="submission" date="2018-09" db="EMBL/GenBank/DDBJ databases">
        <authorList>
            <person name="Zhu H."/>
        </authorList>
    </citation>
    <scope>NUCLEOTIDE SEQUENCE [LARGE SCALE GENOMIC DNA]</scope>
    <source>
        <strain evidence="2 3">K2W22B-5</strain>
    </source>
</reference>
<gene>
    <name evidence="2" type="ORF">D3877_20230</name>
</gene>
<dbReference type="AlphaFoldDB" id="A0A418VRP3"/>
<feature type="transmembrane region" description="Helical" evidence="1">
    <location>
        <begin position="129"/>
        <end position="151"/>
    </location>
</feature>
<keyword evidence="1" id="KW-0472">Membrane</keyword>
<protein>
    <submittedName>
        <fullName evidence="2">DUF308 domain-containing protein</fullName>
    </submittedName>
</protein>
<keyword evidence="1" id="KW-1133">Transmembrane helix</keyword>
<evidence type="ECO:0000313" key="2">
    <source>
        <dbReference type="EMBL" id="RJF79157.1"/>
    </source>
</evidence>
<keyword evidence="1" id="KW-0812">Transmembrane</keyword>
<organism evidence="2 3">
    <name type="scientific">Azospirillum cavernae</name>
    <dbReference type="NCBI Taxonomy" id="2320860"/>
    <lineage>
        <taxon>Bacteria</taxon>
        <taxon>Pseudomonadati</taxon>
        <taxon>Pseudomonadota</taxon>
        <taxon>Alphaproteobacteria</taxon>
        <taxon>Rhodospirillales</taxon>
        <taxon>Azospirillaceae</taxon>
        <taxon>Azospirillum</taxon>
    </lineage>
</organism>
<feature type="transmembrane region" description="Helical" evidence="1">
    <location>
        <begin position="20"/>
        <end position="40"/>
    </location>
</feature>
<name>A0A418VRP3_9PROT</name>
<dbReference type="RefSeq" id="WP_119832614.1">
    <property type="nucleotide sequence ID" value="NZ_QYUL01000003.1"/>
</dbReference>
<dbReference type="EMBL" id="QYUL01000003">
    <property type="protein sequence ID" value="RJF79157.1"/>
    <property type="molecule type" value="Genomic_DNA"/>
</dbReference>
<accession>A0A418VRP3</accession>
<dbReference type="OrthoDB" id="6773069at2"/>
<evidence type="ECO:0000313" key="3">
    <source>
        <dbReference type="Proteomes" id="UP000283458"/>
    </source>
</evidence>
<comment type="caution">
    <text evidence="2">The sequence shown here is derived from an EMBL/GenBank/DDBJ whole genome shotgun (WGS) entry which is preliminary data.</text>
</comment>
<keyword evidence="3" id="KW-1185">Reference proteome</keyword>
<feature type="transmembrane region" description="Helical" evidence="1">
    <location>
        <begin position="157"/>
        <end position="175"/>
    </location>
</feature>
<evidence type="ECO:0000256" key="1">
    <source>
        <dbReference type="SAM" id="Phobius"/>
    </source>
</evidence>
<feature type="transmembrane region" description="Helical" evidence="1">
    <location>
        <begin position="101"/>
        <end position="117"/>
    </location>
</feature>
<feature type="transmembrane region" description="Helical" evidence="1">
    <location>
        <begin position="46"/>
        <end position="67"/>
    </location>
</feature>
<sequence length="443" mass="48384">MVKLALLLIGPGAFRRQWSVLAMIGAVFVVLALLLALDISATVTDLTYAALGLVFVGNGLIGGLMALCAPVGVDRRFGLAKAAVSAMVGGLILAAPFQSDWALAILFAIALIVDGAARMTSALLYRYSGWWGITLCGLGEVAMALMILVEWPLPADRNAALCVGLFLGLSGWLLLRLGFLLRTLEDEAAILLLPVFSNRGWYDNAPVLIGEDPPQEHEHPIIVRVWTPAGSIGAPERRPLIDRYLAAVDQNGVISTGHTALELSPDLYISHYPAVEIEHTEQSFLTTVSSKPENDVAGRFIGSYAEEVASWCEADACVTFRTYSQRRLRVYWAGYRQDNRYNLTNRNCSVLVAAALDAALEGVLVSDSPWSRLVRLLLNPDLWVASMIRSRASSMTWTPGLLLDYARALANIVERPEQSWITRLRAALARRRRETPSLDIVAS</sequence>
<proteinExistence type="predicted"/>